<sequence>MLASRLHRFLGPALLVPLLAACQPAGGHVGAVATGHFSAAHQFPVLVVAWCGDAAPRQIDLSGGGQRIHLIATRDFEGDRTEVDLAAPGDAWRITDGDGRQVYRLVPESEREEYVVGIGSREAPPGEETEHDIGTVAFTTGVLAEDQGVYATAGGSAEAEFVPEEEFPPGC</sequence>
<dbReference type="PROSITE" id="PS51257">
    <property type="entry name" value="PROKAR_LIPOPROTEIN"/>
    <property type="match status" value="1"/>
</dbReference>
<gene>
    <name evidence="2" type="ORF">HGB44_12225</name>
</gene>
<feature type="chain" id="PRO_5039325279" description="Lipoprotein" evidence="1">
    <location>
        <begin position="28"/>
        <end position="171"/>
    </location>
</feature>
<dbReference type="RefSeq" id="WP_061078080.1">
    <property type="nucleotide sequence ID" value="NZ_JAAXPG010000010.1"/>
</dbReference>
<name>A0A7X6MF40_9ACTN</name>
<evidence type="ECO:0008006" key="4">
    <source>
        <dbReference type="Google" id="ProtNLM"/>
    </source>
</evidence>
<reference evidence="2 3" key="1">
    <citation type="submission" date="2020-04" db="EMBL/GenBank/DDBJ databases">
        <title>MicrobeNet Type strains.</title>
        <authorList>
            <person name="Nicholson A.C."/>
        </authorList>
    </citation>
    <scope>NUCLEOTIDE SEQUENCE [LARGE SCALE GENOMIC DNA]</scope>
    <source>
        <strain evidence="2 3">ATCC 23612</strain>
    </source>
</reference>
<organism evidence="2 3">
    <name type="scientific">Nocardiopsis alborubida</name>
    <dbReference type="NCBI Taxonomy" id="146802"/>
    <lineage>
        <taxon>Bacteria</taxon>
        <taxon>Bacillati</taxon>
        <taxon>Actinomycetota</taxon>
        <taxon>Actinomycetes</taxon>
        <taxon>Streptosporangiales</taxon>
        <taxon>Nocardiopsidaceae</taxon>
        <taxon>Nocardiopsis</taxon>
    </lineage>
</organism>
<proteinExistence type="predicted"/>
<keyword evidence="3" id="KW-1185">Reference proteome</keyword>
<evidence type="ECO:0000313" key="3">
    <source>
        <dbReference type="Proteomes" id="UP000553209"/>
    </source>
</evidence>
<dbReference type="EMBL" id="JAAXPG010000010">
    <property type="protein sequence ID" value="NKY98415.1"/>
    <property type="molecule type" value="Genomic_DNA"/>
</dbReference>
<evidence type="ECO:0000256" key="1">
    <source>
        <dbReference type="SAM" id="SignalP"/>
    </source>
</evidence>
<protein>
    <recommendedName>
        <fullName evidence="4">Lipoprotein</fullName>
    </recommendedName>
</protein>
<keyword evidence="1" id="KW-0732">Signal</keyword>
<accession>A0A7X6MF40</accession>
<evidence type="ECO:0000313" key="2">
    <source>
        <dbReference type="EMBL" id="NKY98415.1"/>
    </source>
</evidence>
<dbReference type="Proteomes" id="UP000553209">
    <property type="component" value="Unassembled WGS sequence"/>
</dbReference>
<comment type="caution">
    <text evidence="2">The sequence shown here is derived from an EMBL/GenBank/DDBJ whole genome shotgun (WGS) entry which is preliminary data.</text>
</comment>
<dbReference type="AlphaFoldDB" id="A0A7X6MF40"/>
<feature type="signal peptide" evidence="1">
    <location>
        <begin position="1"/>
        <end position="27"/>
    </location>
</feature>